<gene>
    <name evidence="2" type="ORF">Cgig2_013881</name>
</gene>
<dbReference type="PANTHER" id="PTHR34835">
    <property type="entry name" value="OS07G0283600 PROTEIN-RELATED"/>
    <property type="match status" value="1"/>
</dbReference>
<feature type="compositionally biased region" description="Acidic residues" evidence="1">
    <location>
        <begin position="1"/>
        <end position="11"/>
    </location>
</feature>
<keyword evidence="3" id="KW-1185">Reference proteome</keyword>
<sequence>MPSCEDEDVDDNASKKEGEEEMHIQEAPKAVPKAKKLALKSEGKQPFEQKDAQLSTGDVLQEEKISSSGQDVQMAPQQQPLKYEKDEYSFSSMVAHLNEAQSKAVRSTGLASFLKLDLKQIPGKFSKWLVESFDPYFASFVLSDGQRFIATPFDAYVILGVPFGGRKIMGEQQKIEHIAPELTRMPEFILTKKDGGESFKRNFIIYLVNCSFG</sequence>
<proteinExistence type="predicted"/>
<dbReference type="EMBL" id="JAKOGI010002717">
    <property type="protein sequence ID" value="KAJ8421447.1"/>
    <property type="molecule type" value="Genomic_DNA"/>
</dbReference>
<evidence type="ECO:0000313" key="3">
    <source>
        <dbReference type="Proteomes" id="UP001153076"/>
    </source>
</evidence>
<name>A0A9Q1GI41_9CARY</name>
<dbReference type="Proteomes" id="UP001153076">
    <property type="component" value="Unassembled WGS sequence"/>
</dbReference>
<feature type="compositionally biased region" description="Polar residues" evidence="1">
    <location>
        <begin position="66"/>
        <end position="76"/>
    </location>
</feature>
<evidence type="ECO:0000256" key="1">
    <source>
        <dbReference type="SAM" id="MobiDB-lite"/>
    </source>
</evidence>
<dbReference type="AlphaFoldDB" id="A0A9Q1GI41"/>
<feature type="region of interest" description="Disordered" evidence="1">
    <location>
        <begin position="1"/>
        <end position="76"/>
    </location>
</feature>
<reference evidence="2" key="1">
    <citation type="submission" date="2022-04" db="EMBL/GenBank/DDBJ databases">
        <title>Carnegiea gigantea Genome sequencing and assembly v2.</title>
        <authorList>
            <person name="Copetti D."/>
            <person name="Sanderson M.J."/>
            <person name="Burquez A."/>
            <person name="Wojciechowski M.F."/>
        </authorList>
    </citation>
    <scope>NUCLEOTIDE SEQUENCE</scope>
    <source>
        <strain evidence="2">SGP5-SGP5p</strain>
        <tissue evidence="2">Aerial part</tissue>
    </source>
</reference>
<dbReference type="OrthoDB" id="669288at2759"/>
<feature type="compositionally biased region" description="Basic and acidic residues" evidence="1">
    <location>
        <begin position="39"/>
        <end position="51"/>
    </location>
</feature>
<comment type="caution">
    <text evidence="2">The sequence shown here is derived from an EMBL/GenBank/DDBJ whole genome shotgun (WGS) entry which is preliminary data.</text>
</comment>
<organism evidence="2 3">
    <name type="scientific">Carnegiea gigantea</name>
    <dbReference type="NCBI Taxonomy" id="171969"/>
    <lineage>
        <taxon>Eukaryota</taxon>
        <taxon>Viridiplantae</taxon>
        <taxon>Streptophyta</taxon>
        <taxon>Embryophyta</taxon>
        <taxon>Tracheophyta</taxon>
        <taxon>Spermatophyta</taxon>
        <taxon>Magnoliopsida</taxon>
        <taxon>eudicotyledons</taxon>
        <taxon>Gunneridae</taxon>
        <taxon>Pentapetalae</taxon>
        <taxon>Caryophyllales</taxon>
        <taxon>Cactineae</taxon>
        <taxon>Cactaceae</taxon>
        <taxon>Cactoideae</taxon>
        <taxon>Echinocereeae</taxon>
        <taxon>Carnegiea</taxon>
    </lineage>
</organism>
<feature type="compositionally biased region" description="Basic and acidic residues" evidence="1">
    <location>
        <begin position="12"/>
        <end position="26"/>
    </location>
</feature>
<evidence type="ECO:0000313" key="2">
    <source>
        <dbReference type="EMBL" id="KAJ8421447.1"/>
    </source>
</evidence>
<accession>A0A9Q1GI41</accession>
<protein>
    <submittedName>
        <fullName evidence="2">Uncharacterized protein</fullName>
    </submittedName>
</protein>